<sequence>MTTHGPVAGGPPATGGRSGTSKKGATSRRVVALVLLAVAVVFVLENRDLTEIRLLIPVVLMPLWAALTITLVLGLVAGWLVGRRRH</sequence>
<dbReference type="Proteomes" id="UP001596175">
    <property type="component" value="Unassembled WGS sequence"/>
</dbReference>
<organism evidence="3 4">
    <name type="scientific">Actinomycetospora rhizophila</name>
    <dbReference type="NCBI Taxonomy" id="1416876"/>
    <lineage>
        <taxon>Bacteria</taxon>
        <taxon>Bacillati</taxon>
        <taxon>Actinomycetota</taxon>
        <taxon>Actinomycetes</taxon>
        <taxon>Pseudonocardiales</taxon>
        <taxon>Pseudonocardiaceae</taxon>
        <taxon>Actinomycetospora</taxon>
    </lineage>
</organism>
<evidence type="ECO:0000313" key="3">
    <source>
        <dbReference type="EMBL" id="MFC5136729.1"/>
    </source>
</evidence>
<accession>A0ABV9Z607</accession>
<proteinExistence type="predicted"/>
<evidence type="ECO:0000256" key="1">
    <source>
        <dbReference type="SAM" id="MobiDB-lite"/>
    </source>
</evidence>
<keyword evidence="2" id="KW-0812">Transmembrane</keyword>
<feature type="transmembrane region" description="Helical" evidence="2">
    <location>
        <begin position="26"/>
        <end position="44"/>
    </location>
</feature>
<reference evidence="4" key="1">
    <citation type="journal article" date="2019" name="Int. J. Syst. Evol. Microbiol.">
        <title>The Global Catalogue of Microorganisms (GCM) 10K type strain sequencing project: providing services to taxonomists for standard genome sequencing and annotation.</title>
        <authorList>
            <consortium name="The Broad Institute Genomics Platform"/>
            <consortium name="The Broad Institute Genome Sequencing Center for Infectious Disease"/>
            <person name="Wu L."/>
            <person name="Ma J."/>
        </authorList>
    </citation>
    <scope>NUCLEOTIDE SEQUENCE [LARGE SCALE GENOMIC DNA]</scope>
    <source>
        <strain evidence="4">XZYJ18</strain>
    </source>
</reference>
<comment type="caution">
    <text evidence="3">The sequence shown here is derived from an EMBL/GenBank/DDBJ whole genome shotgun (WGS) entry which is preliminary data.</text>
</comment>
<dbReference type="RefSeq" id="WP_378018969.1">
    <property type="nucleotide sequence ID" value="NZ_JBHSKG010000001.1"/>
</dbReference>
<keyword evidence="2" id="KW-1133">Transmembrane helix</keyword>
<dbReference type="EMBL" id="JBHSKG010000001">
    <property type="protein sequence ID" value="MFC5136729.1"/>
    <property type="molecule type" value="Genomic_DNA"/>
</dbReference>
<keyword evidence="2" id="KW-0472">Membrane</keyword>
<feature type="compositionally biased region" description="Low complexity" evidence="1">
    <location>
        <begin position="1"/>
        <end position="11"/>
    </location>
</feature>
<gene>
    <name evidence="3" type="ORF">ACFPK1_00660</name>
</gene>
<evidence type="ECO:0000313" key="4">
    <source>
        <dbReference type="Proteomes" id="UP001596175"/>
    </source>
</evidence>
<evidence type="ECO:0000256" key="2">
    <source>
        <dbReference type="SAM" id="Phobius"/>
    </source>
</evidence>
<keyword evidence="4" id="KW-1185">Reference proteome</keyword>
<feature type="transmembrane region" description="Helical" evidence="2">
    <location>
        <begin position="56"/>
        <end position="81"/>
    </location>
</feature>
<protein>
    <submittedName>
        <fullName evidence="3">LapA family protein</fullName>
    </submittedName>
</protein>
<feature type="region of interest" description="Disordered" evidence="1">
    <location>
        <begin position="1"/>
        <end position="25"/>
    </location>
</feature>
<name>A0ABV9Z607_9PSEU</name>